<dbReference type="EMBL" id="FNZF01000001">
    <property type="protein sequence ID" value="SEI86622.1"/>
    <property type="molecule type" value="Genomic_DNA"/>
</dbReference>
<dbReference type="Proteomes" id="UP000199200">
    <property type="component" value="Unassembled WGS sequence"/>
</dbReference>
<accession>A0A1H6UFM4</accession>
<sequence length="74" mass="8377">MWEGLKIIETGWRADGLFIVVLGGVKRSLLESENANEYARVIAERRRCKTSVTAEPVIASEGMPPFRRTYCFAE</sequence>
<organism evidence="1 2">
    <name type="scientific">Bhargavaea ginsengi</name>
    <dbReference type="NCBI Taxonomy" id="426757"/>
    <lineage>
        <taxon>Bacteria</taxon>
        <taxon>Bacillati</taxon>
        <taxon>Bacillota</taxon>
        <taxon>Bacilli</taxon>
        <taxon>Bacillales</taxon>
        <taxon>Caryophanaceae</taxon>
        <taxon>Bhargavaea</taxon>
    </lineage>
</organism>
<reference evidence="2" key="1">
    <citation type="submission" date="2016-10" db="EMBL/GenBank/DDBJ databases">
        <authorList>
            <person name="Varghese N."/>
            <person name="Submissions S."/>
        </authorList>
    </citation>
    <scope>NUCLEOTIDE SEQUENCE [LARGE SCALE GENOMIC DNA]</scope>
    <source>
        <strain evidence="2">CGMCC 1.6763</strain>
    </source>
</reference>
<evidence type="ECO:0000313" key="2">
    <source>
        <dbReference type="Proteomes" id="UP000199200"/>
    </source>
</evidence>
<dbReference type="AlphaFoldDB" id="A0A1H6UFM4"/>
<protein>
    <submittedName>
        <fullName evidence="1">Uncharacterized protein</fullName>
    </submittedName>
</protein>
<name>A0A1H6UFM4_9BACL</name>
<keyword evidence="2" id="KW-1185">Reference proteome</keyword>
<proteinExistence type="predicted"/>
<gene>
    <name evidence="1" type="ORF">SAMN04488127_0656</name>
</gene>
<evidence type="ECO:0000313" key="1">
    <source>
        <dbReference type="EMBL" id="SEI86622.1"/>
    </source>
</evidence>